<dbReference type="FunFam" id="1.20.81.30:FF:000001">
    <property type="entry name" value="Type II secretion system protein F"/>
    <property type="match status" value="2"/>
</dbReference>
<keyword evidence="3" id="KW-1003">Cell membrane</keyword>
<dbReference type="EMBL" id="MAQB02000001">
    <property type="protein sequence ID" value="OFJ48340.1"/>
    <property type="molecule type" value="Genomic_DNA"/>
</dbReference>
<dbReference type="InterPro" id="IPR018076">
    <property type="entry name" value="T2SS_GspF_dom"/>
</dbReference>
<evidence type="ECO:0000256" key="5">
    <source>
        <dbReference type="ARBA" id="ARBA00022692"/>
    </source>
</evidence>
<dbReference type="PANTHER" id="PTHR30012">
    <property type="entry name" value="GENERAL SECRETION PATHWAY PROTEIN"/>
    <property type="match status" value="1"/>
</dbReference>
<dbReference type="GO" id="GO:0005886">
    <property type="term" value="C:plasma membrane"/>
    <property type="evidence" value="ECO:0007669"/>
    <property type="project" value="UniProtKB-SubCell"/>
</dbReference>
<reference evidence="10 11" key="1">
    <citation type="submission" date="2016-10" db="EMBL/GenBank/DDBJ databases">
        <title>Updated version of Genome Assembly of Janthinobacterium lividum ERGS5:01.</title>
        <authorList>
            <person name="Kumar R."/>
            <person name="Acharya V."/>
            <person name="Singh D."/>
        </authorList>
    </citation>
    <scope>NUCLEOTIDE SEQUENCE [LARGE SCALE GENOMIC DNA]</scope>
    <source>
        <strain evidence="10 11">ERGS5:01</strain>
    </source>
</reference>
<keyword evidence="7 8" id="KW-0472">Membrane</keyword>
<dbReference type="AlphaFoldDB" id="A0A1E8PR21"/>
<evidence type="ECO:0000256" key="4">
    <source>
        <dbReference type="ARBA" id="ARBA00022519"/>
    </source>
</evidence>
<protein>
    <submittedName>
        <fullName evidence="10">Type II secretion system protein F</fullName>
    </submittedName>
</protein>
<keyword evidence="5 8" id="KW-0812">Transmembrane</keyword>
<keyword evidence="6 8" id="KW-1133">Transmembrane helix</keyword>
<dbReference type="GO" id="GO:0015628">
    <property type="term" value="P:protein secretion by the type II secretion system"/>
    <property type="evidence" value="ECO:0007669"/>
    <property type="project" value="TreeGrafter"/>
</dbReference>
<dbReference type="Proteomes" id="UP000092634">
    <property type="component" value="Unassembled WGS sequence"/>
</dbReference>
<dbReference type="InterPro" id="IPR042094">
    <property type="entry name" value="T2SS_GspF_sf"/>
</dbReference>
<dbReference type="InterPro" id="IPR003004">
    <property type="entry name" value="GspF/PilC"/>
</dbReference>
<keyword evidence="4" id="KW-0997">Cell inner membrane</keyword>
<feature type="transmembrane region" description="Helical" evidence="8">
    <location>
        <begin position="371"/>
        <end position="392"/>
    </location>
</feature>
<comment type="subcellular location">
    <subcellularLocation>
        <location evidence="1">Cell inner membrane</location>
        <topology evidence="1">Multi-pass membrane protein</topology>
    </subcellularLocation>
</comment>
<feature type="domain" description="Type II secretion system protein GspF" evidence="9">
    <location>
        <begin position="64"/>
        <end position="187"/>
    </location>
</feature>
<evidence type="ECO:0000256" key="6">
    <source>
        <dbReference type="ARBA" id="ARBA00022989"/>
    </source>
</evidence>
<gene>
    <name evidence="10" type="ORF">BA896_004615</name>
</gene>
<comment type="caution">
    <text evidence="10">The sequence shown here is derived from an EMBL/GenBank/DDBJ whole genome shotgun (WGS) entry which is preliminary data.</text>
</comment>
<dbReference type="PRINTS" id="PR00812">
    <property type="entry name" value="BCTERIALGSPF"/>
</dbReference>
<evidence type="ECO:0000313" key="10">
    <source>
        <dbReference type="EMBL" id="OFJ48340.1"/>
    </source>
</evidence>
<dbReference type="PANTHER" id="PTHR30012:SF7">
    <property type="entry name" value="PROTEIN TRANSPORT PROTEIN HOFC HOMOLOG"/>
    <property type="match status" value="1"/>
</dbReference>
<sequence>MAAERRFAWKGIDRRGKAVDGILRAADATAASMALRRQGILATKVQAARAAPGKAITGQDIALFTRQLSTMMAAGVPLLQAFDIAGKGQVKPAVTELMRDLRHDIEAGSSLQQAFRQFPLLFDELYCKLLAAGEQAGIVQDLLARLATHQEKAIALRRKIRGALMYPLAIVCVAIAVTAIIMSVVVPAFRQVFDSFGAPLPLPTLLVMGLSAFLVRHWLALLTAVLLASLLAHLAWQRWPALRRKMQLWALRLPVFGALLRKAAIARWTRTLAAMFAAGVPLLDSLGLVGDASGHALYQEATTRIEREIRAGGSLALAMQHSAVFPPLLTQLALIGEESGALDAMLSRAADIIEADIDATVATLSTLLEPALMVVLGVLVGSLVIALYLPIFKLGAVI</sequence>
<evidence type="ECO:0000256" key="3">
    <source>
        <dbReference type="ARBA" id="ARBA00022475"/>
    </source>
</evidence>
<evidence type="ECO:0000313" key="11">
    <source>
        <dbReference type="Proteomes" id="UP000092634"/>
    </source>
</evidence>
<name>A0A1E8PR21_9BURK</name>
<proteinExistence type="inferred from homology"/>
<evidence type="ECO:0000256" key="8">
    <source>
        <dbReference type="SAM" id="Phobius"/>
    </source>
</evidence>
<feature type="transmembrane region" description="Helical" evidence="8">
    <location>
        <begin position="206"/>
        <end position="236"/>
    </location>
</feature>
<evidence type="ECO:0000256" key="2">
    <source>
        <dbReference type="ARBA" id="ARBA00005745"/>
    </source>
</evidence>
<evidence type="ECO:0000259" key="9">
    <source>
        <dbReference type="Pfam" id="PF00482"/>
    </source>
</evidence>
<organism evidence="10 11">
    <name type="scientific">Janthinobacterium lividum</name>
    <dbReference type="NCBI Taxonomy" id="29581"/>
    <lineage>
        <taxon>Bacteria</taxon>
        <taxon>Pseudomonadati</taxon>
        <taxon>Pseudomonadota</taxon>
        <taxon>Betaproteobacteria</taxon>
        <taxon>Burkholderiales</taxon>
        <taxon>Oxalobacteraceae</taxon>
        <taxon>Janthinobacterium</taxon>
    </lineage>
</organism>
<feature type="domain" description="Type II secretion system protein GspF" evidence="9">
    <location>
        <begin position="268"/>
        <end position="390"/>
    </location>
</feature>
<evidence type="ECO:0000256" key="1">
    <source>
        <dbReference type="ARBA" id="ARBA00004429"/>
    </source>
</evidence>
<accession>A0A1E8PR21</accession>
<evidence type="ECO:0000256" key="7">
    <source>
        <dbReference type="ARBA" id="ARBA00023136"/>
    </source>
</evidence>
<dbReference type="Gene3D" id="1.20.81.30">
    <property type="entry name" value="Type II secretion system (T2SS), domain F"/>
    <property type="match status" value="2"/>
</dbReference>
<comment type="similarity">
    <text evidence="2">Belongs to the GSP F family.</text>
</comment>
<dbReference type="Pfam" id="PF00482">
    <property type="entry name" value="T2SSF"/>
    <property type="match status" value="2"/>
</dbReference>
<feature type="transmembrane region" description="Helical" evidence="8">
    <location>
        <begin position="164"/>
        <end position="186"/>
    </location>
</feature>